<organism evidence="2 3">
    <name type="scientific">Armillaria gallica</name>
    <name type="common">Bulbous honey fungus</name>
    <name type="synonym">Armillaria bulbosa</name>
    <dbReference type="NCBI Taxonomy" id="47427"/>
    <lineage>
        <taxon>Eukaryota</taxon>
        <taxon>Fungi</taxon>
        <taxon>Dikarya</taxon>
        <taxon>Basidiomycota</taxon>
        <taxon>Agaricomycotina</taxon>
        <taxon>Agaricomycetes</taxon>
        <taxon>Agaricomycetidae</taxon>
        <taxon>Agaricales</taxon>
        <taxon>Marasmiineae</taxon>
        <taxon>Physalacriaceae</taxon>
        <taxon>Armillaria</taxon>
    </lineage>
</organism>
<evidence type="ECO:0000313" key="2">
    <source>
        <dbReference type="EMBL" id="PBK87385.1"/>
    </source>
</evidence>
<dbReference type="InParanoid" id="A0A2H3CWI5"/>
<reference evidence="3" key="1">
    <citation type="journal article" date="2017" name="Nat. Ecol. Evol.">
        <title>Genome expansion and lineage-specific genetic innovations in the forest pathogenic fungi Armillaria.</title>
        <authorList>
            <person name="Sipos G."/>
            <person name="Prasanna A.N."/>
            <person name="Walter M.C."/>
            <person name="O'Connor E."/>
            <person name="Balint B."/>
            <person name="Krizsan K."/>
            <person name="Kiss B."/>
            <person name="Hess J."/>
            <person name="Varga T."/>
            <person name="Slot J."/>
            <person name="Riley R."/>
            <person name="Boka B."/>
            <person name="Rigling D."/>
            <person name="Barry K."/>
            <person name="Lee J."/>
            <person name="Mihaltcheva S."/>
            <person name="LaButti K."/>
            <person name="Lipzen A."/>
            <person name="Waldron R."/>
            <person name="Moloney N.M."/>
            <person name="Sperisen C."/>
            <person name="Kredics L."/>
            <person name="Vagvoelgyi C."/>
            <person name="Patrignani A."/>
            <person name="Fitzpatrick D."/>
            <person name="Nagy I."/>
            <person name="Doyle S."/>
            <person name="Anderson J.B."/>
            <person name="Grigoriev I.V."/>
            <person name="Gueldener U."/>
            <person name="Muensterkoetter M."/>
            <person name="Nagy L.G."/>
        </authorList>
    </citation>
    <scope>NUCLEOTIDE SEQUENCE [LARGE SCALE GENOMIC DNA]</scope>
    <source>
        <strain evidence="3">Ar21-2</strain>
    </source>
</reference>
<name>A0A2H3CWI5_ARMGA</name>
<proteinExistence type="predicted"/>
<dbReference type="Proteomes" id="UP000217790">
    <property type="component" value="Unassembled WGS sequence"/>
</dbReference>
<dbReference type="EMBL" id="KZ293679">
    <property type="protein sequence ID" value="PBK87385.1"/>
    <property type="molecule type" value="Genomic_DNA"/>
</dbReference>
<evidence type="ECO:0000256" key="1">
    <source>
        <dbReference type="SAM" id="MobiDB-lite"/>
    </source>
</evidence>
<dbReference type="AlphaFoldDB" id="A0A2H3CWI5"/>
<evidence type="ECO:0000313" key="3">
    <source>
        <dbReference type="Proteomes" id="UP000217790"/>
    </source>
</evidence>
<accession>A0A2H3CWI5</accession>
<sequence>MSASQILAGTEVERCPYNWAPRVGGKRRIALSMIAPMVVSHLTRPVALRAMEGVIKGVARPLEWVGKELDFERVLSQIMIVVLISSITFHFRSLLASVMRSMSWSLLSFFQSSLVSAASAGFTTPRITFIVAVLGFAGWKLYAYHIGGFGHADTLIDLTSSTDVPATAITSTNPDYEQTYTGTASNNEPTHFVRATSDPEIDKDSNDTPWPGMAAFHLRFSADDDDVDPAVAARGAGPTKWQIHRVRVDSLRKRKSHNKDYPLSGISLIQRLLSDIITKETEARDLVMKLVWGLEEYMPRAASLFRSLSSEPDTFQAELQVQIRQLTVLRWEASNACRITGELLHTMGQLNVAVYEEVIAHRARRSDHMGQLITLLGGHKTLTEELKQTIATLESIYNNIKRQWLEDKALGHRVCELSGDLEGSIVHPIYGVENKSPPNQLEANYNKADACTYHMIPARTRIGSLSASLIEFVSTTRGFRSDWLITYSSRCHSTSTLNPSIVPSRSLIPLPMHPRFVTDSQNEPPWMHLGEHGLDYLDLRYLRDIVDESWDKHLSMGVTHMRGGTPCTFIGGSDAH</sequence>
<protein>
    <submittedName>
        <fullName evidence="2">Uncharacterized protein</fullName>
    </submittedName>
</protein>
<feature type="compositionally biased region" description="Polar residues" evidence="1">
    <location>
        <begin position="170"/>
        <end position="189"/>
    </location>
</feature>
<feature type="region of interest" description="Disordered" evidence="1">
    <location>
        <begin position="170"/>
        <end position="192"/>
    </location>
</feature>
<keyword evidence="3" id="KW-1185">Reference proteome</keyword>
<gene>
    <name evidence="2" type="ORF">ARMGADRAFT_1034939</name>
</gene>